<proteinExistence type="predicted"/>
<dbReference type="EMBL" id="PFMD01000016">
    <property type="protein sequence ID" value="PIY97086.1"/>
    <property type="molecule type" value="Genomic_DNA"/>
</dbReference>
<evidence type="ECO:0000313" key="2">
    <source>
        <dbReference type="Proteomes" id="UP000230779"/>
    </source>
</evidence>
<evidence type="ECO:0000313" key="1">
    <source>
        <dbReference type="EMBL" id="PIY97086.1"/>
    </source>
</evidence>
<dbReference type="AlphaFoldDB" id="A0A2M7RL32"/>
<reference evidence="1 2" key="1">
    <citation type="submission" date="2017-09" db="EMBL/GenBank/DDBJ databases">
        <title>Depth-based differentiation of microbial function through sediment-hosted aquifers and enrichment of novel symbionts in the deep terrestrial subsurface.</title>
        <authorList>
            <person name="Probst A.J."/>
            <person name="Ladd B."/>
            <person name="Jarett J.K."/>
            <person name="Geller-Mcgrath D.E."/>
            <person name="Sieber C.M."/>
            <person name="Emerson J.B."/>
            <person name="Anantharaman K."/>
            <person name="Thomas B.C."/>
            <person name="Malmstrom R."/>
            <person name="Stieglmeier M."/>
            <person name="Klingl A."/>
            <person name="Woyke T."/>
            <person name="Ryan C.M."/>
            <person name="Banfield J.F."/>
        </authorList>
    </citation>
    <scope>NUCLEOTIDE SEQUENCE [LARGE SCALE GENOMIC DNA]</scope>
    <source>
        <strain evidence="1">CG_4_10_14_0_8_um_filter_42_10</strain>
    </source>
</reference>
<organism evidence="1 2">
    <name type="scientific">Candidatus Kerfeldbacteria bacterium CG_4_10_14_0_8_um_filter_42_10</name>
    <dbReference type="NCBI Taxonomy" id="2014248"/>
    <lineage>
        <taxon>Bacteria</taxon>
        <taxon>Candidatus Kerfeldiibacteriota</taxon>
    </lineage>
</organism>
<name>A0A2M7RL32_9BACT</name>
<gene>
    <name evidence="1" type="ORF">COY66_01330</name>
</gene>
<dbReference type="Proteomes" id="UP000230779">
    <property type="component" value="Unassembled WGS sequence"/>
</dbReference>
<accession>A0A2M7RL32</accession>
<comment type="caution">
    <text evidence="1">The sequence shown here is derived from an EMBL/GenBank/DDBJ whole genome shotgun (WGS) entry which is preliminary data.</text>
</comment>
<sequence>MLMILTVFLVISIGCVKKERSSIFTAAEQRQLDSTACVRALDLLKNLGENNLGKLDESRQADSKAQIKWYRLGQLDFRRAPEDWHVKTYHLFAGVTVSLASGKIDTVGFKVGWFSKLMFRIIPSGDGGYQVIYPKYPELPPWMTELADQLWRKYGH</sequence>
<protein>
    <submittedName>
        <fullName evidence="1">Uncharacterized protein</fullName>
    </submittedName>
</protein>